<dbReference type="CDD" id="cd01029">
    <property type="entry name" value="TOPRIM_primases"/>
    <property type="match status" value="1"/>
</dbReference>
<evidence type="ECO:0000256" key="5">
    <source>
        <dbReference type="ARBA" id="ARBA00022705"/>
    </source>
</evidence>
<evidence type="ECO:0000256" key="6">
    <source>
        <dbReference type="ARBA" id="ARBA00023163"/>
    </source>
</evidence>
<evidence type="ECO:0000256" key="3">
    <source>
        <dbReference type="ARBA" id="ARBA00022679"/>
    </source>
</evidence>
<evidence type="ECO:0000256" key="4">
    <source>
        <dbReference type="ARBA" id="ARBA00022695"/>
    </source>
</evidence>
<dbReference type="InterPro" id="IPR036977">
    <property type="entry name" value="DNA_primase_Znf_CHC2"/>
</dbReference>
<dbReference type="Pfam" id="PF08273">
    <property type="entry name" value="Zn_Ribbon_Prim"/>
    <property type="match status" value="1"/>
</dbReference>
<evidence type="ECO:0000256" key="2">
    <source>
        <dbReference type="ARBA" id="ARBA00022515"/>
    </source>
</evidence>
<proteinExistence type="predicted"/>
<accession>A0ABX1V3H7</accession>
<dbReference type="InterPro" id="IPR006171">
    <property type="entry name" value="TOPRIM_dom"/>
</dbReference>
<dbReference type="SUPFAM" id="SSF57783">
    <property type="entry name" value="Zinc beta-ribbon"/>
    <property type="match status" value="1"/>
</dbReference>
<protein>
    <submittedName>
        <fullName evidence="8">Toprim domain-containing protein</fullName>
    </submittedName>
</protein>
<evidence type="ECO:0000313" key="8">
    <source>
        <dbReference type="EMBL" id="NNH88200.1"/>
    </source>
</evidence>
<sequence>MSKPKFQLDDVKAHARGKWDMIFPQFAITMPPKKRHSPCPACGGSDRFRYDDKKEMGDFYCNGCGAGDGFELISRCTNLSFPQVLEEVAAIVGLTADTKITDGDRKRWKKEADMRERMRIEEEEKIHKNTARKAQSMWRSIHQSNDCAYLERKQVPNIGCIINHEGDLVVPLYDECGDMWNLQFIKHDGEKIFLKGGRVKGCFHFIGTVDLQDPIICIAEGYATAVSIHLATGLPVAVAFNAGNLMPVGMAIRINNPTARLVYCADDDSAKENTGLNCANEAVAVTGGVVLLPKFDHGAAA</sequence>
<keyword evidence="6" id="KW-0804">Transcription</keyword>
<keyword evidence="3" id="KW-0808">Transferase</keyword>
<dbReference type="Pfam" id="PF13362">
    <property type="entry name" value="Toprim_3"/>
    <property type="match status" value="1"/>
</dbReference>
<dbReference type="InterPro" id="IPR034154">
    <property type="entry name" value="TOPRIM_DnaG/twinkle"/>
</dbReference>
<evidence type="ECO:0000256" key="1">
    <source>
        <dbReference type="ARBA" id="ARBA00022478"/>
    </source>
</evidence>
<feature type="domain" description="DNA primase/helicase Gp4 N-terminal Bacteriophage T7-like" evidence="7">
    <location>
        <begin position="34"/>
        <end position="70"/>
    </location>
</feature>
<reference evidence="8 9" key="1">
    <citation type="submission" date="2020-04" db="EMBL/GenBank/DDBJ databases">
        <title>Acinetobacter Taxon 24.</title>
        <authorList>
            <person name="Nemec A."/>
            <person name="Radolfova-Krizova L."/>
            <person name="Higgins P.G."/>
            <person name="Spanelova P."/>
        </authorList>
    </citation>
    <scope>NUCLEOTIDE SEQUENCE [LARGE SCALE GENOMIC DNA]</scope>
    <source>
        <strain evidence="8 9">ANC 4279</strain>
    </source>
</reference>
<dbReference type="SMART" id="SM00778">
    <property type="entry name" value="Prim_Zn_Ribbon"/>
    <property type="match status" value="1"/>
</dbReference>
<dbReference type="InterPro" id="IPR013237">
    <property type="entry name" value="Phage_T7_Gp4_N"/>
</dbReference>
<evidence type="ECO:0000259" key="7">
    <source>
        <dbReference type="SMART" id="SM00778"/>
    </source>
</evidence>
<dbReference type="EMBL" id="JABERG010000016">
    <property type="protein sequence ID" value="NNH88200.1"/>
    <property type="molecule type" value="Genomic_DNA"/>
</dbReference>
<keyword evidence="5" id="KW-0235">DNA replication</keyword>
<evidence type="ECO:0000313" key="9">
    <source>
        <dbReference type="Proteomes" id="UP000546536"/>
    </source>
</evidence>
<gene>
    <name evidence="8" type="ORF">HLH13_10900</name>
</gene>
<dbReference type="Proteomes" id="UP000546536">
    <property type="component" value="Unassembled WGS sequence"/>
</dbReference>
<keyword evidence="4" id="KW-0548">Nucleotidyltransferase</keyword>
<dbReference type="RefSeq" id="WP_171544703.1">
    <property type="nucleotide sequence ID" value="NZ_JABERG010000016.1"/>
</dbReference>
<organism evidence="8 9">
    <name type="scientific">Acinetobacter terrae</name>
    <dbReference type="NCBI Taxonomy" id="2731247"/>
    <lineage>
        <taxon>Bacteria</taxon>
        <taxon>Pseudomonadati</taxon>
        <taxon>Pseudomonadota</taxon>
        <taxon>Gammaproteobacteria</taxon>
        <taxon>Moraxellales</taxon>
        <taxon>Moraxellaceae</taxon>
        <taxon>Acinetobacter</taxon>
        <taxon>Acinetobacter Taxon 24</taxon>
    </lineage>
</organism>
<dbReference type="Gene3D" id="3.90.580.10">
    <property type="entry name" value="Zinc finger, CHC2-type domain"/>
    <property type="match status" value="1"/>
</dbReference>
<comment type="caution">
    <text evidence="8">The sequence shown here is derived from an EMBL/GenBank/DDBJ whole genome shotgun (WGS) entry which is preliminary data.</text>
</comment>
<keyword evidence="9" id="KW-1185">Reference proteome</keyword>
<keyword evidence="2" id="KW-0639">Primosome</keyword>
<keyword evidence="1" id="KW-0240">DNA-directed RNA polymerase</keyword>
<name>A0ABX1V3H7_9GAMM</name>